<keyword evidence="1" id="KW-0472">Membrane</keyword>
<evidence type="ECO:0000313" key="3">
    <source>
        <dbReference type="Proteomes" id="UP000008311"/>
    </source>
</evidence>
<keyword evidence="3" id="KW-1185">Reference proteome</keyword>
<organism evidence="2 3">
    <name type="scientific">Ricinus communis</name>
    <name type="common">Castor bean</name>
    <dbReference type="NCBI Taxonomy" id="3988"/>
    <lineage>
        <taxon>Eukaryota</taxon>
        <taxon>Viridiplantae</taxon>
        <taxon>Streptophyta</taxon>
        <taxon>Embryophyta</taxon>
        <taxon>Tracheophyta</taxon>
        <taxon>Spermatophyta</taxon>
        <taxon>Magnoliopsida</taxon>
        <taxon>eudicotyledons</taxon>
        <taxon>Gunneridae</taxon>
        <taxon>Pentapetalae</taxon>
        <taxon>rosids</taxon>
        <taxon>fabids</taxon>
        <taxon>Malpighiales</taxon>
        <taxon>Euphorbiaceae</taxon>
        <taxon>Acalyphoideae</taxon>
        <taxon>Acalypheae</taxon>
        <taxon>Ricinus</taxon>
    </lineage>
</organism>
<feature type="transmembrane region" description="Helical" evidence="1">
    <location>
        <begin position="47"/>
        <end position="64"/>
    </location>
</feature>
<dbReference type="Proteomes" id="UP000008311">
    <property type="component" value="Unassembled WGS sequence"/>
</dbReference>
<gene>
    <name evidence="2" type="ORF">RCOM_0363130</name>
</gene>
<evidence type="ECO:0000256" key="1">
    <source>
        <dbReference type="SAM" id="Phobius"/>
    </source>
</evidence>
<keyword evidence="1" id="KW-0812">Transmembrane</keyword>
<accession>B9SYT9</accession>
<proteinExistence type="predicted"/>
<dbReference type="InParanoid" id="B9SYT9"/>
<dbReference type="AlphaFoldDB" id="B9SYT9"/>
<reference evidence="3" key="1">
    <citation type="journal article" date="2010" name="Nat. Biotechnol.">
        <title>Draft genome sequence of the oilseed species Ricinus communis.</title>
        <authorList>
            <person name="Chan A.P."/>
            <person name="Crabtree J."/>
            <person name="Zhao Q."/>
            <person name="Lorenzi H."/>
            <person name="Orvis J."/>
            <person name="Puiu D."/>
            <person name="Melake-Berhan A."/>
            <person name="Jones K.M."/>
            <person name="Redman J."/>
            <person name="Chen G."/>
            <person name="Cahoon E.B."/>
            <person name="Gedil M."/>
            <person name="Stanke M."/>
            <person name="Haas B.J."/>
            <person name="Wortman J.R."/>
            <person name="Fraser-Liggett C.M."/>
            <person name="Ravel J."/>
            <person name="Rabinowicz P.D."/>
        </authorList>
    </citation>
    <scope>NUCLEOTIDE SEQUENCE [LARGE SCALE GENOMIC DNA]</scope>
    <source>
        <strain evidence="3">cv. Hale</strain>
    </source>
</reference>
<sequence length="67" mass="7562">MVVVVVATTELRAEIEKTHRRSNNGKNELSLNYQTVRIKFHKQKDEVAVVSSVLISLSCCYRGALLD</sequence>
<evidence type="ECO:0000313" key="2">
    <source>
        <dbReference type="EMBL" id="EEF31243.1"/>
    </source>
</evidence>
<name>B9SYT9_RICCO</name>
<keyword evidence="1" id="KW-1133">Transmembrane helix</keyword>
<protein>
    <submittedName>
        <fullName evidence="2">Uncharacterized protein</fullName>
    </submittedName>
</protein>
<dbReference type="EMBL" id="EQ974258">
    <property type="protein sequence ID" value="EEF31243.1"/>
    <property type="molecule type" value="Genomic_DNA"/>
</dbReference>